<feature type="region of interest" description="Disordered" evidence="9">
    <location>
        <begin position="211"/>
        <end position="243"/>
    </location>
</feature>
<keyword evidence="3" id="KW-0349">Heme</keyword>
<dbReference type="PROSITE" id="PS51404">
    <property type="entry name" value="DYP_PEROXIDASE"/>
    <property type="match status" value="1"/>
</dbReference>
<dbReference type="GO" id="GO:0046872">
    <property type="term" value="F:metal ion binding"/>
    <property type="evidence" value="ECO:0007669"/>
    <property type="project" value="UniProtKB-KW"/>
</dbReference>
<reference evidence="13" key="1">
    <citation type="submission" date="2018-12" db="EMBL/GenBank/DDBJ databases">
        <title>Tengunoibacter tsumagoiensis gen. nov., sp. nov., Dictyobacter kobayashii sp. nov., D. alpinus sp. nov., and D. joshuensis sp. nov. and description of Dictyobacteraceae fam. nov. within the order Ktedonobacterales isolated from Tengu-no-mugimeshi.</title>
        <authorList>
            <person name="Wang C.M."/>
            <person name="Zheng Y."/>
            <person name="Sakai Y."/>
            <person name="Toyoda A."/>
            <person name="Minakuchi Y."/>
            <person name="Abe K."/>
            <person name="Yokota A."/>
            <person name="Yabe S."/>
        </authorList>
    </citation>
    <scope>NUCLEOTIDE SEQUENCE [LARGE SCALE GENOMIC DNA]</scope>
    <source>
        <strain evidence="13">Uno3</strain>
    </source>
</reference>
<dbReference type="InterPro" id="IPR049509">
    <property type="entry name" value="DyP_N"/>
</dbReference>
<keyword evidence="7" id="KW-0408">Iron</keyword>
<dbReference type="RefSeq" id="WP_126583430.1">
    <property type="nucleotide sequence ID" value="NZ_BIFR01000002.1"/>
</dbReference>
<keyword evidence="4" id="KW-0479">Metal-binding</keyword>
<evidence type="ECO:0000256" key="7">
    <source>
        <dbReference type="ARBA" id="ARBA00023004"/>
    </source>
</evidence>
<feature type="compositionally biased region" description="Polar residues" evidence="9">
    <location>
        <begin position="226"/>
        <end position="238"/>
    </location>
</feature>
<gene>
    <name evidence="12" type="ORF">KTT_59020</name>
</gene>
<evidence type="ECO:0000256" key="3">
    <source>
        <dbReference type="ARBA" id="ARBA00022617"/>
    </source>
</evidence>
<evidence type="ECO:0000256" key="6">
    <source>
        <dbReference type="ARBA" id="ARBA00023002"/>
    </source>
</evidence>
<dbReference type="InterPro" id="IPR048328">
    <property type="entry name" value="Dyp_perox_C"/>
</dbReference>
<comment type="similarity">
    <text evidence="8">Belongs to the DyP-type peroxidase family.</text>
</comment>
<evidence type="ECO:0000256" key="9">
    <source>
        <dbReference type="SAM" id="MobiDB-lite"/>
    </source>
</evidence>
<evidence type="ECO:0000256" key="8">
    <source>
        <dbReference type="ARBA" id="ARBA00025737"/>
    </source>
</evidence>
<dbReference type="Pfam" id="PF21105">
    <property type="entry name" value="DyP_N"/>
    <property type="match status" value="1"/>
</dbReference>
<comment type="cofactor">
    <cofactor evidence="1">
        <name>heme b</name>
        <dbReference type="ChEBI" id="CHEBI:60344"/>
    </cofactor>
</comment>
<sequence>MNQNQEPRLAVEQIQGNILPGFSKDYAALLFLKIEDVAKCKAWLRKLSPTIATAEEVLTFNRLFKQLRARRGKEASTLKVTWLNVAFSYFALRQLTRGLPSGDLVQQDFQDNSFKKGLAQQASLLNDPVQGVGSPQHWVIGGPDNEADILLIIQGDDQADLQEEVQQLRAEIDAQQPSGVRLLYQESGAALSGALAGHEHFGFQDGISQPGVRGYVSDDPNDLLTPRQNPQDSSQGKPGQQRLWPGAFVFGYPNQARELDREMPGPISQAGPEWATNGSFLVFRRLRQNVGTFHQFLQQESQRLKIAPELLGAKVLGRWTSGAPIVRAPLKDNLQIGEDDCLNNDFTFAVPAPGTASDRPAQAWTGDPTGALCPFFGHIRKAYPREDSTPTGRALASSHSGLEQAFNQQETQTHRLLRRGIAYGPASASTIKAPLVDEVDRGLLFIAYQTSIEEQFEFIMREWINNPDSPVEGSGVDLLLGQVKEGKREVSLPLSGRDETLKAENWITPTGGGYFFAPSIAAIEQYLTK</sequence>
<comment type="caution">
    <text evidence="12">The sequence shown here is derived from an EMBL/GenBank/DDBJ whole genome shotgun (WGS) entry which is preliminary data.</text>
</comment>
<dbReference type="EMBL" id="BIFR01000002">
    <property type="protein sequence ID" value="GCE16043.1"/>
    <property type="molecule type" value="Genomic_DNA"/>
</dbReference>
<organism evidence="12 13">
    <name type="scientific">Tengunoibacter tsumagoiensis</name>
    <dbReference type="NCBI Taxonomy" id="2014871"/>
    <lineage>
        <taxon>Bacteria</taxon>
        <taxon>Bacillati</taxon>
        <taxon>Chloroflexota</taxon>
        <taxon>Ktedonobacteria</taxon>
        <taxon>Ktedonobacterales</taxon>
        <taxon>Dictyobacteraceae</taxon>
        <taxon>Tengunoibacter</taxon>
    </lineage>
</organism>
<evidence type="ECO:0000313" key="13">
    <source>
        <dbReference type="Proteomes" id="UP000287352"/>
    </source>
</evidence>
<dbReference type="Pfam" id="PF20628">
    <property type="entry name" value="Dyp_perox_C"/>
    <property type="match status" value="1"/>
</dbReference>
<protein>
    <submittedName>
        <fullName evidence="12">Peroxidase</fullName>
    </submittedName>
</protein>
<evidence type="ECO:0000259" key="11">
    <source>
        <dbReference type="Pfam" id="PF21105"/>
    </source>
</evidence>
<evidence type="ECO:0000259" key="10">
    <source>
        <dbReference type="Pfam" id="PF20628"/>
    </source>
</evidence>
<evidence type="ECO:0000313" key="12">
    <source>
        <dbReference type="EMBL" id="GCE16043.1"/>
    </source>
</evidence>
<keyword evidence="13" id="KW-1185">Reference proteome</keyword>
<dbReference type="GO" id="GO:0004601">
    <property type="term" value="F:peroxidase activity"/>
    <property type="evidence" value="ECO:0007669"/>
    <property type="project" value="UniProtKB-KW"/>
</dbReference>
<feature type="domain" description="Dyp-type peroxidase C-terminal" evidence="10">
    <location>
        <begin position="395"/>
        <end position="465"/>
    </location>
</feature>
<feature type="domain" description="DyP dimeric alpha+beta barrel" evidence="11">
    <location>
        <begin position="13"/>
        <end position="172"/>
    </location>
</feature>
<dbReference type="InterPro" id="IPR011008">
    <property type="entry name" value="Dimeric_a/b-barrel"/>
</dbReference>
<evidence type="ECO:0000256" key="5">
    <source>
        <dbReference type="ARBA" id="ARBA00022729"/>
    </source>
</evidence>
<dbReference type="AlphaFoldDB" id="A0A402AA49"/>
<accession>A0A402AA49</accession>
<dbReference type="PANTHER" id="PTHR30521:SF4">
    <property type="entry name" value="DEFERROCHELATASE"/>
    <property type="match status" value="1"/>
</dbReference>
<evidence type="ECO:0000256" key="4">
    <source>
        <dbReference type="ARBA" id="ARBA00022723"/>
    </source>
</evidence>
<keyword evidence="2 12" id="KW-0575">Peroxidase</keyword>
<evidence type="ECO:0000256" key="1">
    <source>
        <dbReference type="ARBA" id="ARBA00001970"/>
    </source>
</evidence>
<dbReference type="GO" id="GO:0005829">
    <property type="term" value="C:cytosol"/>
    <property type="evidence" value="ECO:0007669"/>
    <property type="project" value="TreeGrafter"/>
</dbReference>
<evidence type="ECO:0000256" key="2">
    <source>
        <dbReference type="ARBA" id="ARBA00022559"/>
    </source>
</evidence>
<keyword evidence="5" id="KW-0732">Signal</keyword>
<name>A0A402AA49_9CHLR</name>
<dbReference type="OrthoDB" id="9781066at2"/>
<dbReference type="GO" id="GO:0020037">
    <property type="term" value="F:heme binding"/>
    <property type="evidence" value="ECO:0007669"/>
    <property type="project" value="InterPro"/>
</dbReference>
<proteinExistence type="inferred from homology"/>
<dbReference type="PANTHER" id="PTHR30521">
    <property type="entry name" value="DEFERROCHELATASE/PEROXIDASE"/>
    <property type="match status" value="1"/>
</dbReference>
<keyword evidence="6" id="KW-0560">Oxidoreductase</keyword>
<dbReference type="SUPFAM" id="SSF54909">
    <property type="entry name" value="Dimeric alpha+beta barrel"/>
    <property type="match status" value="1"/>
</dbReference>
<dbReference type="InterPro" id="IPR006314">
    <property type="entry name" value="Dyp_peroxidase"/>
</dbReference>
<dbReference type="Proteomes" id="UP000287352">
    <property type="component" value="Unassembled WGS sequence"/>
</dbReference>
<dbReference type="NCBIfam" id="TIGR01413">
    <property type="entry name" value="Dyp_perox_fam"/>
    <property type="match status" value="1"/>
</dbReference>